<comment type="similarity">
    <text evidence="1">Belongs to the UPF0213 family.</text>
</comment>
<dbReference type="PANTHER" id="PTHR34477:SF1">
    <property type="entry name" value="UPF0213 PROTEIN YHBQ"/>
    <property type="match status" value="1"/>
</dbReference>
<dbReference type="PANTHER" id="PTHR34477">
    <property type="entry name" value="UPF0213 PROTEIN YHBQ"/>
    <property type="match status" value="1"/>
</dbReference>
<feature type="domain" description="GIY-YIG" evidence="2">
    <location>
        <begin position="1"/>
        <end position="76"/>
    </location>
</feature>
<keyword evidence="4" id="KW-1185">Reference proteome</keyword>
<dbReference type="Pfam" id="PF01541">
    <property type="entry name" value="GIY-YIG"/>
    <property type="match status" value="1"/>
</dbReference>
<protein>
    <submittedName>
        <fullName evidence="3">GIY-YIG nuclease family protein</fullName>
    </submittedName>
</protein>
<comment type="caution">
    <text evidence="3">The sequence shown here is derived from an EMBL/GenBank/DDBJ whole genome shotgun (WGS) entry which is preliminary data.</text>
</comment>
<evidence type="ECO:0000313" key="4">
    <source>
        <dbReference type="Proteomes" id="UP000607645"/>
    </source>
</evidence>
<evidence type="ECO:0000259" key="2">
    <source>
        <dbReference type="PROSITE" id="PS50164"/>
    </source>
</evidence>
<dbReference type="Proteomes" id="UP000607645">
    <property type="component" value="Unassembled WGS sequence"/>
</dbReference>
<evidence type="ECO:0000256" key="1">
    <source>
        <dbReference type="ARBA" id="ARBA00007435"/>
    </source>
</evidence>
<dbReference type="CDD" id="cd10456">
    <property type="entry name" value="GIY-YIG_UPF0213"/>
    <property type="match status" value="1"/>
</dbReference>
<dbReference type="SUPFAM" id="SSF82771">
    <property type="entry name" value="GIY-YIG endonuclease"/>
    <property type="match status" value="1"/>
</dbReference>
<dbReference type="AlphaFoldDB" id="A0A8J6J9A6"/>
<reference evidence="3" key="1">
    <citation type="submission" date="2020-08" db="EMBL/GenBank/DDBJ databases">
        <title>Genome public.</title>
        <authorList>
            <person name="Liu C."/>
            <person name="Sun Q."/>
        </authorList>
    </citation>
    <scope>NUCLEOTIDE SEQUENCE</scope>
    <source>
        <strain evidence="3">NSJ-52</strain>
    </source>
</reference>
<evidence type="ECO:0000313" key="3">
    <source>
        <dbReference type="EMBL" id="MBC5736003.1"/>
    </source>
</evidence>
<sequence length="92" mass="10176">MVYWVYILRCGDGSLYTGIAHDVERRLAAHAGGRGAKYTRGRGPLAVVYREACPDKSAALRRELAIKAMTRAEKLRLIEAGAPDETTRERDG</sequence>
<organism evidence="3 4">
    <name type="scientific">Lawsonibacter faecis</name>
    <dbReference type="NCBI Taxonomy" id="2763052"/>
    <lineage>
        <taxon>Bacteria</taxon>
        <taxon>Bacillati</taxon>
        <taxon>Bacillota</taxon>
        <taxon>Clostridia</taxon>
        <taxon>Eubacteriales</taxon>
        <taxon>Oscillospiraceae</taxon>
        <taxon>Lawsonibacter</taxon>
    </lineage>
</organism>
<proteinExistence type="inferred from homology"/>
<dbReference type="RefSeq" id="WP_155149452.1">
    <property type="nucleotide sequence ID" value="NZ_JACOPQ010000002.1"/>
</dbReference>
<name>A0A8J6J9A6_9FIRM</name>
<dbReference type="InterPro" id="IPR035901">
    <property type="entry name" value="GIY-YIG_endonuc_sf"/>
</dbReference>
<accession>A0A8J6J9A6</accession>
<dbReference type="PROSITE" id="PS50164">
    <property type="entry name" value="GIY_YIG"/>
    <property type="match status" value="1"/>
</dbReference>
<dbReference type="InterPro" id="IPR000305">
    <property type="entry name" value="GIY-YIG_endonuc"/>
</dbReference>
<dbReference type="Gene3D" id="3.40.1440.10">
    <property type="entry name" value="GIY-YIG endonuclease"/>
    <property type="match status" value="1"/>
</dbReference>
<gene>
    <name evidence="3" type="ORF">H8S62_03105</name>
</gene>
<dbReference type="InterPro" id="IPR050190">
    <property type="entry name" value="UPF0213_domain"/>
</dbReference>
<dbReference type="EMBL" id="JACOPQ010000002">
    <property type="protein sequence ID" value="MBC5736003.1"/>
    <property type="molecule type" value="Genomic_DNA"/>
</dbReference>